<dbReference type="AlphaFoldDB" id="A0A2G0Q2I8"/>
<sequence>MKFFSWKKSVILAALFLSFQSLAAGCISSDLDEKKACEEVKKLKPNVDKLMVSAKKITQNNNSFQSLSRLLSAQMNHCKNNKCYSATLSNYFFVLVGINNREKTKINGKKMNISEACDDVTRMRYFSALSAYSLDYSDQNLYEGKAKEFGKKVFISDVSPYIKAYLEPVNIKYRRAYIAGQSYFDNIFADRLGGCKSEPFTVIPTLPLMVLNNIITFDDLTEIYQKSSY</sequence>
<organism evidence="3 5">
    <name type="scientific">Xenorhabdus hominickii</name>
    <dbReference type="NCBI Taxonomy" id="351679"/>
    <lineage>
        <taxon>Bacteria</taxon>
        <taxon>Pseudomonadati</taxon>
        <taxon>Pseudomonadota</taxon>
        <taxon>Gammaproteobacteria</taxon>
        <taxon>Enterobacterales</taxon>
        <taxon>Morganellaceae</taxon>
        <taxon>Xenorhabdus</taxon>
    </lineage>
</organism>
<gene>
    <name evidence="2" type="ORF">A9255_03230</name>
    <name evidence="3" type="ORF">Xhom_03442</name>
</gene>
<reference evidence="3 5" key="2">
    <citation type="journal article" date="2017" name="Nat. Microbiol.">
        <title>Natural product diversity associated with the nematode symbionts Photorhabdus and Xenorhabdus.</title>
        <authorList>
            <person name="Tobias N.J."/>
            <person name="Wolff H."/>
            <person name="Djahanschiri B."/>
            <person name="Grundmann F."/>
            <person name="Kronenwerth M."/>
            <person name="Shi Y.M."/>
            <person name="Simonyi S."/>
            <person name="Grun P."/>
            <person name="Shapiro-Ilan D."/>
            <person name="Pidot S.J."/>
            <person name="Stinear T.P."/>
            <person name="Ebersberger I."/>
            <person name="Bode H.B."/>
        </authorList>
    </citation>
    <scope>NUCLEOTIDE SEQUENCE [LARGE SCALE GENOMIC DNA]</scope>
    <source>
        <strain evidence="3 5">DSM 17903</strain>
    </source>
</reference>
<accession>A0A2G0Q2I8</accession>
<dbReference type="Proteomes" id="UP000094600">
    <property type="component" value="Chromosome"/>
</dbReference>
<evidence type="ECO:0000313" key="2">
    <source>
        <dbReference type="EMBL" id="AOM39687.1"/>
    </source>
</evidence>
<reference evidence="2 4" key="1">
    <citation type="submission" date="2016-06" db="EMBL/GenBank/DDBJ databases">
        <title>Bacterial characters and pathogenicity of Xenorhabdus hominickii from an entomopathogenic nematode, Steinernema monticolum.</title>
        <authorList>
            <person name="Park Y."/>
            <person name="Kim Y."/>
        </authorList>
    </citation>
    <scope>NUCLEOTIDE SEQUENCE [LARGE SCALE GENOMIC DNA]</scope>
    <source>
        <strain evidence="2 4">ANU1</strain>
    </source>
</reference>
<evidence type="ECO:0000313" key="5">
    <source>
        <dbReference type="Proteomes" id="UP000225433"/>
    </source>
</evidence>
<evidence type="ECO:0000313" key="4">
    <source>
        <dbReference type="Proteomes" id="UP000094600"/>
    </source>
</evidence>
<dbReference type="STRING" id="351679.A9255_03230"/>
<keyword evidence="4" id="KW-1185">Reference proteome</keyword>
<keyword evidence="1" id="KW-0732">Signal</keyword>
<proteinExistence type="predicted"/>
<dbReference type="PROSITE" id="PS51257">
    <property type="entry name" value="PROKAR_LIPOPROTEIN"/>
    <property type="match status" value="1"/>
</dbReference>
<name>A0A2G0Q2I8_XENHO</name>
<dbReference type="EMBL" id="CP016176">
    <property type="protein sequence ID" value="AOM39687.1"/>
    <property type="molecule type" value="Genomic_DNA"/>
</dbReference>
<dbReference type="Proteomes" id="UP000225433">
    <property type="component" value="Unassembled WGS sequence"/>
</dbReference>
<dbReference type="EMBL" id="NJAI01000006">
    <property type="protein sequence ID" value="PHM53444.1"/>
    <property type="molecule type" value="Genomic_DNA"/>
</dbReference>
<evidence type="ECO:0000313" key="3">
    <source>
        <dbReference type="EMBL" id="PHM53444.1"/>
    </source>
</evidence>
<feature type="chain" id="PRO_5013598606" description="Lipoprotein" evidence="1">
    <location>
        <begin position="24"/>
        <end position="229"/>
    </location>
</feature>
<feature type="signal peptide" evidence="1">
    <location>
        <begin position="1"/>
        <end position="23"/>
    </location>
</feature>
<evidence type="ECO:0008006" key="6">
    <source>
        <dbReference type="Google" id="ProtNLM"/>
    </source>
</evidence>
<dbReference type="KEGG" id="xho:A9255_03230"/>
<evidence type="ECO:0000256" key="1">
    <source>
        <dbReference type="SAM" id="SignalP"/>
    </source>
</evidence>
<protein>
    <recommendedName>
        <fullName evidence="6">Lipoprotein</fullName>
    </recommendedName>
</protein>